<dbReference type="Pfam" id="PF00055">
    <property type="entry name" value="Laminin_N"/>
    <property type="match status" value="1"/>
</dbReference>
<keyword evidence="2" id="KW-1185">Reference proteome</keyword>
<dbReference type="SUPFAM" id="SSF50242">
    <property type="entry name" value="TIMP-like"/>
    <property type="match status" value="2"/>
</dbReference>
<dbReference type="GO" id="GO:0008045">
    <property type="term" value="P:motor neuron axon guidance"/>
    <property type="evidence" value="ECO:0007669"/>
    <property type="project" value="TreeGrafter"/>
</dbReference>
<dbReference type="SMART" id="SM00180">
    <property type="entry name" value="EGF_Lam"/>
    <property type="match status" value="3"/>
</dbReference>
<dbReference type="Pfam" id="PF24973">
    <property type="entry name" value="EGF_LMN_ATRN"/>
    <property type="match status" value="2"/>
</dbReference>
<dbReference type="PROSITE" id="PS50027">
    <property type="entry name" value="EGF_LAM_2"/>
    <property type="match status" value="1"/>
</dbReference>
<dbReference type="InterPro" id="IPR001134">
    <property type="entry name" value="Netrin_domain"/>
</dbReference>
<dbReference type="PROSITE" id="PS50189">
    <property type="entry name" value="NTR"/>
    <property type="match status" value="1"/>
</dbReference>
<dbReference type="InterPro" id="IPR008993">
    <property type="entry name" value="TIMP-like_OB-fold"/>
</dbReference>
<proteinExistence type="predicted"/>
<dbReference type="PANTHER" id="PTHR10574:SF365">
    <property type="entry name" value="NETRIN-A-RELATED"/>
    <property type="match status" value="1"/>
</dbReference>
<dbReference type="EMBL" id="NIRI02000056">
    <property type="protein sequence ID" value="KAG5445614.1"/>
    <property type="molecule type" value="Genomic_DNA"/>
</dbReference>
<dbReference type="GO" id="GO:0016358">
    <property type="term" value="P:dendrite development"/>
    <property type="evidence" value="ECO:0007669"/>
    <property type="project" value="TreeGrafter"/>
</dbReference>
<dbReference type="Pfam" id="PF01759">
    <property type="entry name" value="NTR"/>
    <property type="match status" value="1"/>
</dbReference>
<reference evidence="1 2" key="2">
    <citation type="journal article" date="2021" name="Genomics">
        <title>High-quality reference genome for Clonorchis sinensis.</title>
        <authorList>
            <person name="Young N.D."/>
            <person name="Stroehlein A.J."/>
            <person name="Kinkar L."/>
            <person name="Wang T."/>
            <person name="Sohn W.M."/>
            <person name="Chang B.C.H."/>
            <person name="Kaur P."/>
            <person name="Weisz D."/>
            <person name="Dudchenko O."/>
            <person name="Aiden E.L."/>
            <person name="Korhonen P.K."/>
            <person name="Gasser R.B."/>
        </authorList>
    </citation>
    <scope>NUCLEOTIDE SEQUENCE [LARGE SCALE GENOMIC DNA]</scope>
    <source>
        <strain evidence="1">Cs-k2</strain>
    </source>
</reference>
<comment type="caution">
    <text evidence="1">The sequence shown here is derived from an EMBL/GenBank/DDBJ whole genome shotgun (WGS) entry which is preliminary data.</text>
</comment>
<accession>A0A8T1M868</accession>
<name>A0A8T1M868_CLOSI</name>
<protein>
    <submittedName>
        <fullName evidence="1">Netrin-1</fullName>
    </submittedName>
</protein>
<dbReference type="InterPro" id="IPR056863">
    <property type="entry name" value="LMN_ATRN_NET-like_EGF"/>
</dbReference>
<dbReference type="Proteomes" id="UP000286415">
    <property type="component" value="Unassembled WGS sequence"/>
</dbReference>
<dbReference type="InterPro" id="IPR050440">
    <property type="entry name" value="Laminin/Netrin_ECM"/>
</dbReference>
<dbReference type="SUPFAM" id="SSF57196">
    <property type="entry name" value="EGF/Laminin"/>
    <property type="match status" value="3"/>
</dbReference>
<dbReference type="GO" id="GO:0009888">
    <property type="term" value="P:tissue development"/>
    <property type="evidence" value="ECO:0007669"/>
    <property type="project" value="TreeGrafter"/>
</dbReference>
<sequence length="864" mass="98258">MHSELQMTFALWLVPLLTGLYIDAAYYFPRNAIYPPSTEFNNTRSRSTVPYHKASQLPPTFDTASSHCRVASEDVNCLPPFQNVAYGRPVQTTSTCGVSKVQRLCVADGTCHVCSGNSKKWRFSPEHLTDAHSTKNYTCWASSLVRAGGPEQAVNLTISLGKRFEVDYVSLQPCIEGAIPDSIAIYKSSDFGRSWRPWHYFSTDCFRAFGLPTTHEYKTHITTANLQEVICVGLPLREDYFTKNFRRRRSSINLHKHIRRNFSSIESGEFEVTSNSVISFSTTLGRPATQPWSPALIDWMTMTDVRISMMRFPASLTADYRAKRTVEPLPTSILRHLAPNRPPYISKRKPRRPYNARAFADASYFGPYGEGNRRRFGYRHLRSSQTEYDDLAVPPLDFASPLNDTNSTFEALLPKVEQVPLSGPQLLSPTEPDVLSATEFFALADLAIGGRCKCNGHAKECIVDASGQLRCACEHNTDGDDCERCKSGFMDRPWERATAQNAKSCTQCDCNLHSSECRFSNALYLMSNRVSGGVCENCQHNTAGRNCQHCAEGFYRDWTKPISHEHACLPCRCHPIGSIIRHDCDRRSGQCRCKQGVTGITCDRCLDGYHQTRSSTNPCTKDFAPQTMALAHTPAALQCTTCNINKERIRLKKFCRKDAVLQATFKSRELHGSMARFEMHINQIWRLNLEKVRGPRGLFWPGKVIHEVSESTSVGSDFNVLEERPRDLVPVWVHLNDLRCKCPEMELGISYLIVTDIEEYVHKSRREVRFTPKTALLPWRHSWARRLTRFYRRQSRGACDRFKDPTKLNHDDVLRHPETNPPWYSAYSSSSHYSPNTNPSVQPSEDGVYQNSLYAHRRPWPYST</sequence>
<dbReference type="GO" id="GO:0005604">
    <property type="term" value="C:basement membrane"/>
    <property type="evidence" value="ECO:0007669"/>
    <property type="project" value="TreeGrafter"/>
</dbReference>
<dbReference type="Pfam" id="PF00053">
    <property type="entry name" value="EGF_laminin"/>
    <property type="match status" value="1"/>
</dbReference>
<dbReference type="PANTHER" id="PTHR10574">
    <property type="entry name" value="NETRIN/LAMININ-RELATED"/>
    <property type="match status" value="1"/>
</dbReference>
<dbReference type="InterPro" id="IPR002049">
    <property type="entry name" value="LE_dom"/>
</dbReference>
<dbReference type="GO" id="GO:0009887">
    <property type="term" value="P:animal organ morphogenesis"/>
    <property type="evidence" value="ECO:0007669"/>
    <property type="project" value="TreeGrafter"/>
</dbReference>
<dbReference type="PROSITE" id="PS01248">
    <property type="entry name" value="EGF_LAM_1"/>
    <property type="match status" value="2"/>
</dbReference>
<dbReference type="SMART" id="SM00643">
    <property type="entry name" value="C345C"/>
    <property type="match status" value="1"/>
</dbReference>
<dbReference type="Gene3D" id="2.10.25.10">
    <property type="entry name" value="Laminin"/>
    <property type="match status" value="2"/>
</dbReference>
<dbReference type="CDD" id="cd00055">
    <property type="entry name" value="EGF_Lam"/>
    <property type="match status" value="3"/>
</dbReference>
<dbReference type="OrthoDB" id="5984158at2759"/>
<reference evidence="1 2" key="1">
    <citation type="journal article" date="2018" name="Biotechnol. Adv.">
        <title>Improved genomic resources and new bioinformatic workflow for the carcinogenic parasite Clonorchis sinensis: Biotechnological implications.</title>
        <authorList>
            <person name="Wang D."/>
            <person name="Korhonen P.K."/>
            <person name="Gasser R.B."/>
            <person name="Young N.D."/>
        </authorList>
    </citation>
    <scope>NUCLEOTIDE SEQUENCE [LARGE SCALE GENOMIC DNA]</scope>
    <source>
        <strain evidence="1">Cs-k2</strain>
    </source>
</reference>
<dbReference type="InterPro" id="IPR008211">
    <property type="entry name" value="Laminin_N"/>
</dbReference>
<dbReference type="Gene3D" id="2.40.50.120">
    <property type="match status" value="1"/>
</dbReference>
<dbReference type="SMART" id="SM00136">
    <property type="entry name" value="LamNT"/>
    <property type="match status" value="1"/>
</dbReference>
<evidence type="ECO:0000313" key="2">
    <source>
        <dbReference type="Proteomes" id="UP000286415"/>
    </source>
</evidence>
<dbReference type="Gene3D" id="2.60.120.260">
    <property type="entry name" value="Galactose-binding domain-like"/>
    <property type="match status" value="2"/>
</dbReference>
<dbReference type="InterPro" id="IPR018933">
    <property type="entry name" value="Netrin_module_non-TIMP"/>
</dbReference>
<dbReference type="GO" id="GO:0005576">
    <property type="term" value="C:extracellular region"/>
    <property type="evidence" value="ECO:0007669"/>
    <property type="project" value="UniProtKB-SubCell"/>
</dbReference>
<organism evidence="1 2">
    <name type="scientific">Clonorchis sinensis</name>
    <name type="common">Chinese liver fluke</name>
    <dbReference type="NCBI Taxonomy" id="79923"/>
    <lineage>
        <taxon>Eukaryota</taxon>
        <taxon>Metazoa</taxon>
        <taxon>Spiralia</taxon>
        <taxon>Lophotrochozoa</taxon>
        <taxon>Platyhelminthes</taxon>
        <taxon>Trematoda</taxon>
        <taxon>Digenea</taxon>
        <taxon>Opisthorchiida</taxon>
        <taxon>Opisthorchiata</taxon>
        <taxon>Opisthorchiidae</taxon>
        <taxon>Clonorchis</taxon>
    </lineage>
</organism>
<gene>
    <name evidence="1" type="ORF">CSKR_203268</name>
</gene>
<evidence type="ECO:0000313" key="1">
    <source>
        <dbReference type="EMBL" id="KAG5445614.1"/>
    </source>
</evidence>
<dbReference type="PROSITE" id="PS51117">
    <property type="entry name" value="LAMININ_NTER"/>
    <property type="match status" value="1"/>
</dbReference>